<accession>R6N134</accession>
<dbReference type="Proteomes" id="UP000018168">
    <property type="component" value="Unassembled WGS sequence"/>
</dbReference>
<sequence length="455" mass="51463">MLIEKLRWMKESENLPDEIRQCRSEGKEIEDLIPECQKILEMPEGKEKEKSAQEIMVKMENRPVSKKFPYKEPETYLEIKNSLTKSGICESLPESRKKDALEGAWIGRAVGCLLGIPVECWPRQKIRGFLEESGQYPLTHFMTSKVSEKVRSKFSIQDVDYATPYDRQKICWIDNVETYPVDDDLNYTMLSMKILERYGIDFSSNDVAEAWLFSFPALHACTAERVAYRNLLHQILPPYSGIHLNPFREWIGAQIRVDFYGYICAGNPQQAAHMAYRDAIVAQSKNGVYAAMFIAAMISAAAVISDYRSVVEEGLIQIPATCRLYHAVTGLLKKFDEGQSFDEIIDSIHRNYDENNNFDWCLAIPNALIVTASILYFGSNYSEAICQAVLSGFDTDCNGATVGSIVGISLGGKAIEDTWKNAVRPIFESSIYGYSHMPIEEAVARTIRVIEAKNI</sequence>
<feature type="binding site" evidence="1">
    <location>
        <position position="396"/>
    </location>
    <ligand>
        <name>Mg(2+)</name>
        <dbReference type="ChEBI" id="CHEBI:18420"/>
        <label>1</label>
    </ligand>
</feature>
<evidence type="ECO:0000313" key="3">
    <source>
        <dbReference type="Proteomes" id="UP000018168"/>
    </source>
</evidence>
<organism evidence="2 3">
    <name type="scientific">[Clostridium] leptum CAG:27</name>
    <dbReference type="NCBI Taxonomy" id="1263068"/>
    <lineage>
        <taxon>Bacteria</taxon>
        <taxon>Bacillati</taxon>
        <taxon>Bacillota</taxon>
        <taxon>Clostridia</taxon>
        <taxon>Eubacteriales</taxon>
        <taxon>Oscillospiraceae</taxon>
        <taxon>Oscillospiraceae incertae sedis</taxon>
    </lineage>
</organism>
<proteinExistence type="predicted"/>
<feature type="binding site" evidence="1">
    <location>
        <position position="394"/>
    </location>
    <ligand>
        <name>Mg(2+)</name>
        <dbReference type="ChEBI" id="CHEBI:18420"/>
        <label>1</label>
    </ligand>
</feature>
<evidence type="ECO:0008006" key="4">
    <source>
        <dbReference type="Google" id="ProtNLM"/>
    </source>
</evidence>
<evidence type="ECO:0000256" key="1">
    <source>
        <dbReference type="PIRSR" id="PIRSR605502-1"/>
    </source>
</evidence>
<keyword evidence="1" id="KW-0460">Magnesium</keyword>
<evidence type="ECO:0000313" key="2">
    <source>
        <dbReference type="EMBL" id="CDC05703.1"/>
    </source>
</evidence>
<gene>
    <name evidence="2" type="ORF">BN578_01088</name>
</gene>
<protein>
    <recommendedName>
        <fullName evidence="4">ADP-ribosylglycohydrolase</fullName>
    </recommendedName>
</protein>
<dbReference type="Pfam" id="PF03747">
    <property type="entry name" value="ADP_ribosyl_GH"/>
    <property type="match status" value="1"/>
</dbReference>
<dbReference type="AlphaFoldDB" id="R6N134"/>
<dbReference type="InterPro" id="IPR036705">
    <property type="entry name" value="Ribosyl_crysJ1_sf"/>
</dbReference>
<comment type="cofactor">
    <cofactor evidence="1">
        <name>Mg(2+)</name>
        <dbReference type="ChEBI" id="CHEBI:18420"/>
    </cofactor>
    <text evidence="1">Binds 2 magnesium ions per subunit.</text>
</comment>
<keyword evidence="1" id="KW-0479">Metal-binding</keyword>
<dbReference type="EMBL" id="CBEP010000124">
    <property type="protein sequence ID" value="CDC05703.1"/>
    <property type="molecule type" value="Genomic_DNA"/>
</dbReference>
<name>R6N134_9FIRM</name>
<comment type="caution">
    <text evidence="2">The sequence shown here is derived from an EMBL/GenBank/DDBJ whole genome shotgun (WGS) entry which is preliminary data.</text>
</comment>
<dbReference type="SUPFAM" id="SSF101478">
    <property type="entry name" value="ADP-ribosylglycohydrolase"/>
    <property type="match status" value="1"/>
</dbReference>
<dbReference type="GO" id="GO:0046872">
    <property type="term" value="F:metal ion binding"/>
    <property type="evidence" value="ECO:0007669"/>
    <property type="project" value="UniProtKB-KW"/>
</dbReference>
<reference evidence="2" key="1">
    <citation type="submission" date="2012-11" db="EMBL/GenBank/DDBJ databases">
        <title>Dependencies among metagenomic species, viruses, plasmids and units of genetic variation.</title>
        <authorList>
            <person name="Nielsen H.B."/>
            <person name="Almeida M."/>
            <person name="Juncker A.S."/>
            <person name="Rasmussen S."/>
            <person name="Li J."/>
            <person name="Sunagawa S."/>
            <person name="Plichta D."/>
            <person name="Gautier L."/>
            <person name="Le Chatelier E."/>
            <person name="Peletier E."/>
            <person name="Bonde I."/>
            <person name="Nielsen T."/>
            <person name="Manichanh C."/>
            <person name="Arumugam M."/>
            <person name="Batto J."/>
            <person name="Santos M.B.Q.D."/>
            <person name="Blom N."/>
            <person name="Borruel N."/>
            <person name="Burgdorf K.S."/>
            <person name="Boumezbeur F."/>
            <person name="Casellas F."/>
            <person name="Dore J."/>
            <person name="Guarner F."/>
            <person name="Hansen T."/>
            <person name="Hildebrand F."/>
            <person name="Kaas R.S."/>
            <person name="Kennedy S."/>
            <person name="Kristiansen K."/>
            <person name="Kultima J.R."/>
            <person name="Leonard P."/>
            <person name="Levenez F."/>
            <person name="Lund O."/>
            <person name="Moumen B."/>
            <person name="Le Paslier D."/>
            <person name="Pons N."/>
            <person name="Pedersen O."/>
            <person name="Prifti E."/>
            <person name="Qin J."/>
            <person name="Raes J."/>
            <person name="Tap J."/>
            <person name="Tims S."/>
            <person name="Ussery D.W."/>
            <person name="Yamada T."/>
            <person name="MetaHit consortium"/>
            <person name="Renault P."/>
            <person name="Sicheritz-Ponten T."/>
            <person name="Bork P."/>
            <person name="Wang J."/>
            <person name="Brunak S."/>
            <person name="Ehrlich S.D."/>
        </authorList>
    </citation>
    <scope>NUCLEOTIDE SEQUENCE [LARGE SCALE GENOMIC DNA]</scope>
</reference>
<dbReference type="InterPro" id="IPR005502">
    <property type="entry name" value="Ribosyl_crysJ1"/>
</dbReference>
<dbReference type="Gene3D" id="1.10.4080.10">
    <property type="entry name" value="ADP-ribosylation/Crystallin J1"/>
    <property type="match status" value="1"/>
</dbReference>